<dbReference type="Proteomes" id="UP000261174">
    <property type="component" value="Unassembled WGS sequence"/>
</dbReference>
<dbReference type="EMBL" id="QTJV01000001">
    <property type="protein sequence ID" value="RFM36037.1"/>
    <property type="molecule type" value="Genomic_DNA"/>
</dbReference>
<reference evidence="1 2" key="1">
    <citation type="submission" date="2018-08" db="EMBL/GenBank/DDBJ databases">
        <title>Chitinophaga sp. K20C18050901, a novel bacterium isolated from forest soil.</title>
        <authorList>
            <person name="Wang C."/>
        </authorList>
    </citation>
    <scope>NUCLEOTIDE SEQUENCE [LARGE SCALE GENOMIC DNA]</scope>
    <source>
        <strain evidence="1 2">K20C18050901</strain>
    </source>
</reference>
<dbReference type="AlphaFoldDB" id="A0A3E1P7B4"/>
<evidence type="ECO:0000313" key="1">
    <source>
        <dbReference type="EMBL" id="RFM36037.1"/>
    </source>
</evidence>
<organism evidence="1 2">
    <name type="scientific">Chitinophaga silvisoli</name>
    <dbReference type="NCBI Taxonomy" id="2291814"/>
    <lineage>
        <taxon>Bacteria</taxon>
        <taxon>Pseudomonadati</taxon>
        <taxon>Bacteroidota</taxon>
        <taxon>Chitinophagia</taxon>
        <taxon>Chitinophagales</taxon>
        <taxon>Chitinophagaceae</taxon>
        <taxon>Chitinophaga</taxon>
    </lineage>
</organism>
<keyword evidence="2" id="KW-1185">Reference proteome</keyword>
<sequence length="168" mass="19946">MQPPPGTHVFYHADRSATLKEGQRIELNEYNLSKFGMIYWPIINQKSVDEMEDSCKREYLLELVRQHPDYSLYTSRLQSIFAANSLTDAISFAKEISPRPLHPIPIIEIYANRFWNLDSNWLDFDNEVKQIENFHNYWNGRISNHRPEVGLRRPPRIEVMNYITCNCR</sequence>
<evidence type="ECO:0000313" key="2">
    <source>
        <dbReference type="Proteomes" id="UP000261174"/>
    </source>
</evidence>
<dbReference type="RefSeq" id="WP_116851383.1">
    <property type="nucleotide sequence ID" value="NZ_QTJV01000001.1"/>
</dbReference>
<gene>
    <name evidence="1" type="ORF">DXN04_00540</name>
</gene>
<evidence type="ECO:0008006" key="3">
    <source>
        <dbReference type="Google" id="ProtNLM"/>
    </source>
</evidence>
<protein>
    <recommendedName>
        <fullName evidence="3">DUF2441 domain-containing protein</fullName>
    </recommendedName>
</protein>
<name>A0A3E1P7B4_9BACT</name>
<dbReference type="SUPFAM" id="SSF56399">
    <property type="entry name" value="ADP-ribosylation"/>
    <property type="match status" value="1"/>
</dbReference>
<accession>A0A3E1P7B4</accession>
<dbReference type="OrthoDB" id="9992275at2"/>
<proteinExistence type="predicted"/>
<comment type="caution">
    <text evidence="1">The sequence shown here is derived from an EMBL/GenBank/DDBJ whole genome shotgun (WGS) entry which is preliminary data.</text>
</comment>